<evidence type="ECO:0000313" key="6">
    <source>
        <dbReference type="EMBL" id="GII89924.1"/>
    </source>
</evidence>
<dbReference type="Pfam" id="PF01266">
    <property type="entry name" value="DAO"/>
    <property type="match status" value="1"/>
</dbReference>
<dbReference type="InterPro" id="IPR032503">
    <property type="entry name" value="FAO_M"/>
</dbReference>
<evidence type="ECO:0000256" key="1">
    <source>
        <dbReference type="ARBA" id="ARBA00008609"/>
    </source>
</evidence>
<dbReference type="RefSeq" id="WP_204019936.1">
    <property type="nucleotide sequence ID" value="NZ_BOOW01000002.1"/>
</dbReference>
<dbReference type="InterPro" id="IPR028896">
    <property type="entry name" value="GcvT/YgfZ/DmdA"/>
</dbReference>
<comment type="caution">
    <text evidence="6">The sequence shown here is derived from an EMBL/GenBank/DDBJ whole genome shotgun (WGS) entry which is preliminary data.</text>
</comment>
<evidence type="ECO:0000259" key="5">
    <source>
        <dbReference type="Pfam" id="PF16350"/>
    </source>
</evidence>
<dbReference type="SUPFAM" id="SSF103025">
    <property type="entry name" value="Folate-binding domain"/>
    <property type="match status" value="1"/>
</dbReference>
<feature type="domain" description="FAD dependent oxidoreductase central" evidence="5">
    <location>
        <begin position="377"/>
        <end position="432"/>
    </location>
</feature>
<dbReference type="InterPro" id="IPR006076">
    <property type="entry name" value="FAD-dep_OxRdtase"/>
</dbReference>
<comment type="similarity">
    <text evidence="1">Belongs to the GcvT family.</text>
</comment>
<dbReference type="Pfam" id="PF16350">
    <property type="entry name" value="FAO_M"/>
    <property type="match status" value="1"/>
</dbReference>
<dbReference type="InterPro" id="IPR013977">
    <property type="entry name" value="GcvT_C"/>
</dbReference>
<dbReference type="Gene3D" id="3.50.50.60">
    <property type="entry name" value="FAD/NAD(P)-binding domain"/>
    <property type="match status" value="1"/>
</dbReference>
<feature type="domain" description="FAD dependent oxidoreductase" evidence="2">
    <location>
        <begin position="6"/>
        <end position="374"/>
    </location>
</feature>
<proteinExistence type="inferred from homology"/>
<gene>
    <name evidence="6" type="ORF">Ssi02_01550</name>
</gene>
<dbReference type="SUPFAM" id="SSF54373">
    <property type="entry name" value="FAD-linked reductases, C-terminal domain"/>
    <property type="match status" value="1"/>
</dbReference>
<name>A0A919RCF5_9ACTN</name>
<dbReference type="PROSITE" id="PS51257">
    <property type="entry name" value="PROKAR_LIPOPROTEIN"/>
    <property type="match status" value="1"/>
</dbReference>
<dbReference type="SUPFAM" id="SSF51905">
    <property type="entry name" value="FAD/NAD(P)-binding domain"/>
    <property type="match status" value="1"/>
</dbReference>
<dbReference type="AlphaFoldDB" id="A0A919RCF5"/>
<protein>
    <submittedName>
        <fullName evidence="6">Sarcosine dehydrogenase</fullName>
    </submittedName>
</protein>
<feature type="domain" description="GCVT N-terminal" evidence="3">
    <location>
        <begin position="434"/>
        <end position="712"/>
    </location>
</feature>
<dbReference type="Gene3D" id="3.30.1360.120">
    <property type="entry name" value="Probable tRNA modification gtpase trme, domain 1"/>
    <property type="match status" value="1"/>
</dbReference>
<evidence type="ECO:0000259" key="4">
    <source>
        <dbReference type="Pfam" id="PF08669"/>
    </source>
</evidence>
<dbReference type="SUPFAM" id="SSF101790">
    <property type="entry name" value="Aminomethyltransferase beta-barrel domain"/>
    <property type="match status" value="1"/>
</dbReference>
<feature type="domain" description="Aminomethyltransferase C-terminal" evidence="4">
    <location>
        <begin position="726"/>
        <end position="802"/>
    </location>
</feature>
<dbReference type="Pfam" id="PF08669">
    <property type="entry name" value="GCV_T_C"/>
    <property type="match status" value="1"/>
</dbReference>
<dbReference type="PANTHER" id="PTHR43757">
    <property type="entry name" value="AMINOMETHYLTRANSFERASE"/>
    <property type="match status" value="1"/>
</dbReference>
<dbReference type="PANTHER" id="PTHR43757:SF2">
    <property type="entry name" value="AMINOMETHYLTRANSFERASE, MITOCHONDRIAL"/>
    <property type="match status" value="1"/>
</dbReference>
<accession>A0A919RCF5</accession>
<evidence type="ECO:0000313" key="7">
    <source>
        <dbReference type="Proteomes" id="UP000606172"/>
    </source>
</evidence>
<keyword evidence="7" id="KW-1185">Reference proteome</keyword>
<dbReference type="Pfam" id="PF01571">
    <property type="entry name" value="GCV_T"/>
    <property type="match status" value="1"/>
</dbReference>
<dbReference type="InterPro" id="IPR006222">
    <property type="entry name" value="GCVT_N"/>
</dbReference>
<dbReference type="Gene3D" id="3.30.9.10">
    <property type="entry name" value="D-Amino Acid Oxidase, subunit A, domain 2"/>
    <property type="match status" value="1"/>
</dbReference>
<reference evidence="6" key="1">
    <citation type="submission" date="2021-01" db="EMBL/GenBank/DDBJ databases">
        <title>Whole genome shotgun sequence of Sinosporangium siamense NBRC 109515.</title>
        <authorList>
            <person name="Komaki H."/>
            <person name="Tamura T."/>
        </authorList>
    </citation>
    <scope>NUCLEOTIDE SEQUENCE</scope>
    <source>
        <strain evidence="6">NBRC 109515</strain>
    </source>
</reference>
<dbReference type="EMBL" id="BOOW01000002">
    <property type="protein sequence ID" value="GII89924.1"/>
    <property type="molecule type" value="Genomic_DNA"/>
</dbReference>
<dbReference type="Gene3D" id="2.40.30.110">
    <property type="entry name" value="Aminomethyltransferase beta-barrel domains"/>
    <property type="match status" value="1"/>
</dbReference>
<sequence length="810" mass="87211">MTGRPRVVIIGAGIVGCAIADELGMRGWTDLTVVDQGPLFTTGGSTSHTPGLVFQTHVSKTMTEFAAYTVRKYGELHLDGRPGYHRVGGLEVATTAPRMLDLHRRRGWAASYGVDGEIVDPGRCAELWPLLDPDMVHGGYHVPGDGQADPLVCAEAQAARAAAKGARFLPGTRVVAVEQRAGRVTGVRVTVAETGDGGSSRTARAASTVIPADVVVCAAGCWGPQVGRMAGVTVPLQPMVHQYALSARLPSLGPLPILRHQEQGLFFRRHGDRVGVGSYAHRPMPVRPAEIAAGAASAARPFTEKDFVPAWHEAVALLPELGTGTYSGGVNGVSSFTPDGFPLVGEAAELEGFWLAEAVRVTHSAGVARALAEWLVDGFSSFDLHECELGRFEPVQLSPSYVEERGMAMFAEAYDIVHPLRPIKSPRPLRTSPFHERHRELGAVFLEGAGWEQPHWFEANAHLDRNAAGEAARDAWAARHWSPVAAAEARAARERVALFDMTPLTRIEVAGPGAVKYLQWISTNNVAKPPGSVTYTLLLDASGGIRSDLTVARLADDLFQIGANGSLDLEWLRRHAPDDVYIRDITSGTCCVGVWGPHARNLLAPITDMDVSADAFPYFAVRSGHVGEVPVRAMRISLVGELGWELYTTADLGLRLWDTLWAAGAPLGVAAAGRAAFTSLRLEKGYRRWGVDMTPEHTPYEAGLAFALRTDKEFVGRSALGAAPQRRLVPLLTSQVVMGAEPVRAGGEVIGHVTSAAYGHTIDRPIAYAWLATPYAVVDTEVEVDYFDRKVKAIVAAEPLYDPAREKIRR</sequence>
<organism evidence="6 7">
    <name type="scientific">Sinosporangium siamense</name>
    <dbReference type="NCBI Taxonomy" id="1367973"/>
    <lineage>
        <taxon>Bacteria</taxon>
        <taxon>Bacillati</taxon>
        <taxon>Actinomycetota</taxon>
        <taxon>Actinomycetes</taxon>
        <taxon>Streptosporangiales</taxon>
        <taxon>Streptosporangiaceae</taxon>
        <taxon>Sinosporangium</taxon>
    </lineage>
</organism>
<evidence type="ECO:0000259" key="2">
    <source>
        <dbReference type="Pfam" id="PF01266"/>
    </source>
</evidence>
<dbReference type="InterPro" id="IPR027266">
    <property type="entry name" value="TrmE/GcvT-like"/>
</dbReference>
<dbReference type="Gene3D" id="3.30.70.1400">
    <property type="entry name" value="Aminomethyltransferase beta-barrel domains"/>
    <property type="match status" value="1"/>
</dbReference>
<evidence type="ECO:0000259" key="3">
    <source>
        <dbReference type="Pfam" id="PF01571"/>
    </source>
</evidence>
<dbReference type="Proteomes" id="UP000606172">
    <property type="component" value="Unassembled WGS sequence"/>
</dbReference>
<dbReference type="InterPro" id="IPR036188">
    <property type="entry name" value="FAD/NAD-bd_sf"/>
</dbReference>
<dbReference type="InterPro" id="IPR029043">
    <property type="entry name" value="GcvT/YgfZ_C"/>
</dbReference>